<dbReference type="Pfam" id="PF09312">
    <property type="entry name" value="SurA_N"/>
    <property type="match status" value="1"/>
</dbReference>
<dbReference type="PANTHER" id="PTHR47637">
    <property type="entry name" value="CHAPERONE SURA"/>
    <property type="match status" value="1"/>
</dbReference>
<keyword evidence="2" id="KW-0697">Rotamase</keyword>
<gene>
    <name evidence="4" type="ORF">DEM25_011360</name>
</gene>
<evidence type="ECO:0000313" key="5">
    <source>
        <dbReference type="Proteomes" id="UP000246132"/>
    </source>
</evidence>
<name>A0A3A8A9E8_9HYPH</name>
<dbReference type="InterPro" id="IPR050280">
    <property type="entry name" value="OMP_Chaperone_SurA"/>
</dbReference>
<reference evidence="4 5" key="1">
    <citation type="journal article" date="2018" name="Int. J. Syst. Bacteriol.">
        <title>Oceaniradius stylonemae gen. nov., sp. nov., isolated from a red alga, Stylonema cornu-cervi.</title>
        <authorList>
            <person name="Jeong S."/>
        </authorList>
    </citation>
    <scope>NUCLEOTIDE SEQUENCE [LARGE SCALE GENOMIC DNA]</scope>
    <source>
        <strain evidence="4 5">StC1</strain>
    </source>
</reference>
<evidence type="ECO:0000259" key="3">
    <source>
        <dbReference type="Pfam" id="PF09312"/>
    </source>
</evidence>
<evidence type="ECO:0000313" key="4">
    <source>
        <dbReference type="EMBL" id="RKF06545.1"/>
    </source>
</evidence>
<dbReference type="GO" id="GO:0003755">
    <property type="term" value="F:peptidyl-prolyl cis-trans isomerase activity"/>
    <property type="evidence" value="ECO:0007669"/>
    <property type="project" value="UniProtKB-KW"/>
</dbReference>
<evidence type="ECO:0000256" key="1">
    <source>
        <dbReference type="ARBA" id="ARBA00022729"/>
    </source>
</evidence>
<dbReference type="OrthoDB" id="9791746at2"/>
<organism evidence="4 5">
    <name type="scientific">Oceaniradius stylonematis</name>
    <dbReference type="NCBI Taxonomy" id="2184161"/>
    <lineage>
        <taxon>Bacteria</taxon>
        <taxon>Pseudomonadati</taxon>
        <taxon>Pseudomonadota</taxon>
        <taxon>Alphaproteobacteria</taxon>
        <taxon>Hyphomicrobiales</taxon>
        <taxon>Ahrensiaceae</taxon>
        <taxon>Oceaniradius</taxon>
    </lineage>
</organism>
<proteinExistence type="predicted"/>
<keyword evidence="4" id="KW-0413">Isomerase</keyword>
<keyword evidence="1" id="KW-0732">Signal</keyword>
<keyword evidence="5" id="KW-1185">Reference proteome</keyword>
<dbReference type="InterPro" id="IPR027304">
    <property type="entry name" value="Trigger_fact/SurA_dom_sf"/>
</dbReference>
<evidence type="ECO:0000256" key="2">
    <source>
        <dbReference type="ARBA" id="ARBA00023110"/>
    </source>
</evidence>
<dbReference type="InterPro" id="IPR015391">
    <property type="entry name" value="SurA_N"/>
</dbReference>
<dbReference type="PANTHER" id="PTHR47637:SF1">
    <property type="entry name" value="CHAPERONE SURA"/>
    <property type="match status" value="1"/>
</dbReference>
<accession>A0A3A8A9E8</accession>
<dbReference type="Gene3D" id="1.10.4030.10">
    <property type="entry name" value="Porin chaperone SurA, peptide-binding domain"/>
    <property type="match status" value="1"/>
</dbReference>
<dbReference type="EMBL" id="QFWV02000007">
    <property type="protein sequence ID" value="RKF06545.1"/>
    <property type="molecule type" value="Genomic_DNA"/>
</dbReference>
<feature type="domain" description="SurA N-terminal" evidence="3">
    <location>
        <begin position="31"/>
        <end position="131"/>
    </location>
</feature>
<sequence>MAFAVVLAAAVAPLGPAGTALGPSPALASEIKVVVNDEVVTSYDIARRSAFLRLQRRPGNVRQLATDELIDDALKRSALRRAGINIPDSMVSSAFGNFASRNNMSTGQLTQVLNQAGVTADHFKEFIRLQIGWGQLVQLRARSESQMMSEQDVVARMLEQGGQKPTSTEYILQQVIFVVPEANRGQLSARRTEANRMRGRVSSCDQTLAMAQNLRDVTVRDLGRILELQLPSNWADDIKGLRAGQTTNIKDTERGVEFIVVCRARQVSDDRVAQLQFSTEALEGDGGDAGASLLAELRENARIQRR</sequence>
<dbReference type="SUPFAM" id="SSF109998">
    <property type="entry name" value="Triger factor/SurA peptide-binding domain-like"/>
    <property type="match status" value="1"/>
</dbReference>
<protein>
    <submittedName>
        <fullName evidence="4">Peptidylprolyl isomerase</fullName>
    </submittedName>
</protein>
<dbReference type="AlphaFoldDB" id="A0A3A8A9E8"/>
<comment type="caution">
    <text evidence="4">The sequence shown here is derived from an EMBL/GenBank/DDBJ whole genome shotgun (WGS) entry which is preliminary data.</text>
</comment>
<dbReference type="Proteomes" id="UP000246132">
    <property type="component" value="Unassembled WGS sequence"/>
</dbReference>